<dbReference type="STRING" id="1333998.M2A_2994"/>
<comment type="caution">
    <text evidence="1">The sequence shown here is derived from an EMBL/GenBank/DDBJ whole genome shotgun (WGS) entry which is preliminary data.</text>
</comment>
<dbReference type="Proteomes" id="UP000028702">
    <property type="component" value="Unassembled WGS sequence"/>
</dbReference>
<protein>
    <submittedName>
        <fullName evidence="1">Conserved protein</fullName>
    </submittedName>
</protein>
<reference evidence="1 2" key="1">
    <citation type="submission" date="2014-07" db="EMBL/GenBank/DDBJ databases">
        <title>Tepidicaulis marinum gen. nov., sp. nov., a novel marine bacterium denitrifying nitrate to nitrous oxide strictly under microaerobic conditions.</title>
        <authorList>
            <person name="Takeuchi M."/>
            <person name="Yamagishi T."/>
            <person name="Kamagata Y."/>
            <person name="Oshima K."/>
            <person name="Hattori M."/>
            <person name="Katayama T."/>
            <person name="Hanada S."/>
            <person name="Tamaki H."/>
            <person name="Marumo K."/>
            <person name="Maeda H."/>
            <person name="Nedachi M."/>
            <person name="Iwasaki W."/>
            <person name="Suwa Y."/>
            <person name="Sakata S."/>
        </authorList>
    </citation>
    <scope>NUCLEOTIDE SEQUENCE [LARGE SCALE GENOMIC DNA]</scope>
    <source>
        <strain evidence="1 2">MA2</strain>
    </source>
</reference>
<gene>
    <name evidence="1" type="ORF">M2A_2994</name>
</gene>
<organism evidence="1 2">
    <name type="scientific">Tepidicaulis marinus</name>
    <dbReference type="NCBI Taxonomy" id="1333998"/>
    <lineage>
        <taxon>Bacteria</taxon>
        <taxon>Pseudomonadati</taxon>
        <taxon>Pseudomonadota</taxon>
        <taxon>Alphaproteobacteria</taxon>
        <taxon>Hyphomicrobiales</taxon>
        <taxon>Parvibaculaceae</taxon>
        <taxon>Tepidicaulis</taxon>
    </lineage>
</organism>
<keyword evidence="2" id="KW-1185">Reference proteome</keyword>
<sequence length="247" mass="27189">MLSPSSDLVAFSIEGASLAETGSGASIEAGEQVIDIAEYCGSEDLATASLVKYCQLKHSTQSSDEPWTQSGLAITLKGFSERYQALINKYGAEHCDRVLQFRFITNRPINEKILETISDVATGAEHRHPKEAQKLISNTDLAEERLSSFCRLLYLEGGHGGYLDQRNSLTQDFGQYLPGSDVDAPVQLKELVRRKALSESAESPTITKTDVLRALKTDEGRLFPATCMIEEPEGVIPREQESEIFSL</sequence>
<dbReference type="EMBL" id="BBIO01000019">
    <property type="protein sequence ID" value="GAK46495.1"/>
    <property type="molecule type" value="Genomic_DNA"/>
</dbReference>
<evidence type="ECO:0000313" key="1">
    <source>
        <dbReference type="EMBL" id="GAK46495.1"/>
    </source>
</evidence>
<evidence type="ECO:0000313" key="2">
    <source>
        <dbReference type="Proteomes" id="UP000028702"/>
    </source>
</evidence>
<accession>A0A081BEM7</accession>
<dbReference type="AlphaFoldDB" id="A0A081BEM7"/>
<proteinExistence type="predicted"/>
<name>A0A081BEM7_9HYPH</name>
<dbReference type="eggNOG" id="COG1474">
    <property type="taxonomic scope" value="Bacteria"/>
</dbReference>
<feature type="non-terminal residue" evidence="1">
    <location>
        <position position="247"/>
    </location>
</feature>